<dbReference type="SUPFAM" id="SSF53271">
    <property type="entry name" value="PRTase-like"/>
    <property type="match status" value="1"/>
</dbReference>
<name>A0ABQ5Z650_9SPHN</name>
<proteinExistence type="inferred from homology"/>
<reference evidence="5" key="1">
    <citation type="journal article" date="2019" name="Int. J. Syst. Evol. Microbiol.">
        <title>The Global Catalogue of Microorganisms (GCM) 10K type strain sequencing project: providing services to taxonomists for standard genome sequencing and annotation.</title>
        <authorList>
            <consortium name="The Broad Institute Genomics Platform"/>
            <consortium name="The Broad Institute Genome Sequencing Center for Infectious Disease"/>
            <person name="Wu L."/>
            <person name="Ma J."/>
        </authorList>
    </citation>
    <scope>NUCLEOTIDE SEQUENCE [LARGE SCALE GENOMIC DNA]</scope>
    <source>
        <strain evidence="5">NBRC 102146</strain>
    </source>
</reference>
<dbReference type="InterPro" id="IPR044005">
    <property type="entry name" value="DZR_2"/>
</dbReference>
<evidence type="ECO:0000259" key="2">
    <source>
        <dbReference type="Pfam" id="PF00156"/>
    </source>
</evidence>
<dbReference type="InterPro" id="IPR000836">
    <property type="entry name" value="PRTase_dom"/>
</dbReference>
<evidence type="ECO:0000259" key="3">
    <source>
        <dbReference type="Pfam" id="PF18912"/>
    </source>
</evidence>
<dbReference type="InterPro" id="IPR051910">
    <property type="entry name" value="ComF/GntX_DNA_util-trans"/>
</dbReference>
<keyword evidence="5" id="KW-1185">Reference proteome</keyword>
<protein>
    <submittedName>
        <fullName evidence="4">Amidophosphoribosyltransferase</fullName>
    </submittedName>
</protein>
<dbReference type="Pfam" id="PF18912">
    <property type="entry name" value="DZR_2"/>
    <property type="match status" value="1"/>
</dbReference>
<dbReference type="CDD" id="cd06223">
    <property type="entry name" value="PRTases_typeI"/>
    <property type="match status" value="1"/>
</dbReference>
<organism evidence="4 5">
    <name type="scientific">Sphingomonas astaxanthinifaciens DSM 22298</name>
    <dbReference type="NCBI Taxonomy" id="1123267"/>
    <lineage>
        <taxon>Bacteria</taxon>
        <taxon>Pseudomonadati</taxon>
        <taxon>Pseudomonadota</taxon>
        <taxon>Alphaproteobacteria</taxon>
        <taxon>Sphingomonadales</taxon>
        <taxon>Sphingomonadaceae</taxon>
        <taxon>Sphingomonas</taxon>
    </lineage>
</organism>
<feature type="domain" description="Double zinc ribbon" evidence="3">
    <location>
        <begin position="21"/>
        <end position="77"/>
    </location>
</feature>
<dbReference type="PANTHER" id="PTHR47505">
    <property type="entry name" value="DNA UTILIZATION PROTEIN YHGH"/>
    <property type="match status" value="1"/>
</dbReference>
<comment type="caution">
    <text evidence="4">The sequence shown here is derived from an EMBL/GenBank/DDBJ whole genome shotgun (WGS) entry which is preliminary data.</text>
</comment>
<comment type="similarity">
    <text evidence="1">Belongs to the ComF/GntX family.</text>
</comment>
<dbReference type="InterPro" id="IPR029057">
    <property type="entry name" value="PRTase-like"/>
</dbReference>
<gene>
    <name evidence="4" type="primary">comF</name>
    <name evidence="4" type="ORF">GCM10007925_07030</name>
</gene>
<dbReference type="EMBL" id="BSOO01000005">
    <property type="protein sequence ID" value="GLR46992.1"/>
    <property type="molecule type" value="Genomic_DNA"/>
</dbReference>
<evidence type="ECO:0000313" key="5">
    <source>
        <dbReference type="Proteomes" id="UP001156703"/>
    </source>
</evidence>
<dbReference type="PANTHER" id="PTHR47505:SF1">
    <property type="entry name" value="DNA UTILIZATION PROTEIN YHGH"/>
    <property type="match status" value="1"/>
</dbReference>
<accession>A0ABQ5Z650</accession>
<dbReference type="Gene3D" id="3.40.50.2020">
    <property type="match status" value="1"/>
</dbReference>
<feature type="domain" description="Phosphoribosyltransferase" evidence="2">
    <location>
        <begin position="187"/>
        <end position="240"/>
    </location>
</feature>
<sequence>MGAAAAMDWAKAAGHHSARLLLDFALPPRCPGCGEISQAVDLFCTECWGGLDFMAGGCARCGLALGAGEEGECGACAVDPGPLARVRAALGYGEIPRAIAMRLKYGRKIALARTMAGLMRRPLGDLAPGALLVPVPLHRWRLWSRGFNQSVLIARALGREVDPDLLRRTRATPKLKGLNPAERRATVKGAFALRPGASVRGRDIILVDDVITTGATAEACARALRKAGARQVELLAFARVRPGRVA</sequence>
<evidence type="ECO:0000313" key="4">
    <source>
        <dbReference type="EMBL" id="GLR46992.1"/>
    </source>
</evidence>
<dbReference type="Pfam" id="PF00156">
    <property type="entry name" value="Pribosyltran"/>
    <property type="match status" value="1"/>
</dbReference>
<evidence type="ECO:0000256" key="1">
    <source>
        <dbReference type="ARBA" id="ARBA00008007"/>
    </source>
</evidence>
<dbReference type="Proteomes" id="UP001156703">
    <property type="component" value="Unassembled WGS sequence"/>
</dbReference>